<reference evidence="1" key="1">
    <citation type="journal article" date="2014" name="Front. Microbiol.">
        <title>High frequency of phylogenetically diverse reductive dehalogenase-homologous genes in deep subseafloor sedimentary metagenomes.</title>
        <authorList>
            <person name="Kawai M."/>
            <person name="Futagami T."/>
            <person name="Toyoda A."/>
            <person name="Takaki Y."/>
            <person name="Nishi S."/>
            <person name="Hori S."/>
            <person name="Arai W."/>
            <person name="Tsubouchi T."/>
            <person name="Morono Y."/>
            <person name="Uchiyama I."/>
            <person name="Ito T."/>
            <person name="Fujiyama A."/>
            <person name="Inagaki F."/>
            <person name="Takami H."/>
        </authorList>
    </citation>
    <scope>NUCLEOTIDE SEQUENCE</scope>
    <source>
        <strain evidence="1">Expedition CK06-06</strain>
    </source>
</reference>
<gene>
    <name evidence="1" type="ORF">S01H1_63575</name>
</gene>
<feature type="non-terminal residue" evidence="1">
    <location>
        <position position="64"/>
    </location>
</feature>
<accession>X0XJ61</accession>
<proteinExistence type="predicted"/>
<dbReference type="AlphaFoldDB" id="X0XJ61"/>
<protein>
    <submittedName>
        <fullName evidence="1">Uncharacterized protein</fullName>
    </submittedName>
</protein>
<evidence type="ECO:0000313" key="1">
    <source>
        <dbReference type="EMBL" id="GAG36693.1"/>
    </source>
</evidence>
<comment type="caution">
    <text evidence="1">The sequence shown here is derived from an EMBL/GenBank/DDBJ whole genome shotgun (WGS) entry which is preliminary data.</text>
</comment>
<organism evidence="1">
    <name type="scientific">marine sediment metagenome</name>
    <dbReference type="NCBI Taxonomy" id="412755"/>
    <lineage>
        <taxon>unclassified sequences</taxon>
        <taxon>metagenomes</taxon>
        <taxon>ecological metagenomes</taxon>
    </lineage>
</organism>
<dbReference type="EMBL" id="BARS01041850">
    <property type="protein sequence ID" value="GAG36693.1"/>
    <property type="molecule type" value="Genomic_DNA"/>
</dbReference>
<sequence length="64" mass="7081">MGGDRSEGFAHISCPIDEILDTLTEEIEQRIEGRSGFVGAVREDERELSKALDLISEHEDAHAV</sequence>
<name>X0XJ61_9ZZZZ</name>